<dbReference type="GO" id="GO:0015577">
    <property type="term" value="F:galactitol transmembrane transporter activity"/>
    <property type="evidence" value="ECO:0007669"/>
    <property type="project" value="InterPro"/>
</dbReference>
<evidence type="ECO:0000313" key="12">
    <source>
        <dbReference type="EMBL" id="SES99778.1"/>
    </source>
</evidence>
<dbReference type="InterPro" id="IPR013014">
    <property type="entry name" value="PTS_EIIC_2"/>
</dbReference>
<accession>A0A1I0AZ95</accession>
<feature type="transmembrane region" description="Helical" evidence="9">
    <location>
        <begin position="127"/>
        <end position="160"/>
    </location>
</feature>
<proteinExistence type="predicted"/>
<dbReference type="EMBL" id="FNBJ01000016">
    <property type="protein sequence ID" value="SDF59880.1"/>
    <property type="molecule type" value="Genomic_DNA"/>
</dbReference>
<dbReference type="NCBIfam" id="TIGR00827">
    <property type="entry name" value="EIIC-GAT"/>
    <property type="match status" value="1"/>
</dbReference>
<dbReference type="PANTHER" id="PTHR37324">
    <property type="entry name" value="PTS SYSTEM GALACTITOL-SPECIFIC EIIC COMPONENT"/>
    <property type="match status" value="1"/>
</dbReference>
<evidence type="ECO:0000256" key="4">
    <source>
        <dbReference type="ARBA" id="ARBA00022597"/>
    </source>
</evidence>
<protein>
    <submittedName>
        <fullName evidence="12">PTS system IIC component, Gat family</fullName>
    </submittedName>
</protein>
<evidence type="ECO:0000256" key="7">
    <source>
        <dbReference type="ARBA" id="ARBA00022989"/>
    </source>
</evidence>
<keyword evidence="14" id="KW-1185">Reference proteome</keyword>
<dbReference type="PROSITE" id="PS51104">
    <property type="entry name" value="PTS_EIIC_TYPE_2"/>
    <property type="match status" value="1"/>
</dbReference>
<dbReference type="Proteomes" id="UP000198612">
    <property type="component" value="Unassembled WGS sequence"/>
</dbReference>
<evidence type="ECO:0000313" key="13">
    <source>
        <dbReference type="Proteomes" id="UP000198612"/>
    </source>
</evidence>
<evidence type="ECO:0000256" key="3">
    <source>
        <dbReference type="ARBA" id="ARBA00022475"/>
    </source>
</evidence>
<evidence type="ECO:0000256" key="9">
    <source>
        <dbReference type="SAM" id="Phobius"/>
    </source>
</evidence>
<dbReference type="PIRSF" id="PIRSF006304">
    <property type="entry name" value="GatC"/>
    <property type="match status" value="1"/>
</dbReference>
<dbReference type="PANTHER" id="PTHR37324:SF2">
    <property type="entry name" value="PTS SYSTEM GALACTITOL-SPECIFIC EIIC COMPONENT"/>
    <property type="match status" value="1"/>
</dbReference>
<evidence type="ECO:0000313" key="11">
    <source>
        <dbReference type="EMBL" id="SDF59880.1"/>
    </source>
</evidence>
<dbReference type="Pfam" id="PF03611">
    <property type="entry name" value="EIIC-GAT"/>
    <property type="match status" value="1"/>
</dbReference>
<feature type="transmembrane region" description="Helical" evidence="9">
    <location>
        <begin position="92"/>
        <end position="115"/>
    </location>
</feature>
<feature type="transmembrane region" description="Helical" evidence="9">
    <location>
        <begin position="310"/>
        <end position="330"/>
    </location>
</feature>
<feature type="domain" description="PTS EIIC type-2" evidence="10">
    <location>
        <begin position="9"/>
        <end position="422"/>
    </location>
</feature>
<evidence type="ECO:0000256" key="1">
    <source>
        <dbReference type="ARBA" id="ARBA00004651"/>
    </source>
</evidence>
<comment type="subcellular location">
    <subcellularLocation>
        <location evidence="1">Cell membrane</location>
        <topology evidence="1">Multi-pass membrane protein</topology>
    </subcellularLocation>
</comment>
<dbReference type="Proteomes" id="UP000199519">
    <property type="component" value="Unassembled WGS sequence"/>
</dbReference>
<dbReference type="InterPro" id="IPR013853">
    <property type="entry name" value="EIIC-GAT"/>
</dbReference>
<dbReference type="RefSeq" id="WP_089720219.1">
    <property type="nucleotide sequence ID" value="NZ_FNBJ01000016.1"/>
</dbReference>
<organism evidence="12 13">
    <name type="scientific">Halanaerobium congolense</name>
    <dbReference type="NCBI Taxonomy" id="54121"/>
    <lineage>
        <taxon>Bacteria</taxon>
        <taxon>Bacillati</taxon>
        <taxon>Bacillota</taxon>
        <taxon>Clostridia</taxon>
        <taxon>Halanaerobiales</taxon>
        <taxon>Halanaerobiaceae</taxon>
        <taxon>Halanaerobium</taxon>
    </lineage>
</organism>
<dbReference type="AlphaFoldDB" id="A0A1I0AZ95"/>
<keyword evidence="8 9" id="KW-0472">Membrane</keyword>
<evidence type="ECO:0000256" key="5">
    <source>
        <dbReference type="ARBA" id="ARBA00022683"/>
    </source>
</evidence>
<feature type="transmembrane region" description="Helical" evidence="9">
    <location>
        <begin position="342"/>
        <end position="375"/>
    </location>
</feature>
<reference evidence="13 14" key="1">
    <citation type="submission" date="2016-10" db="EMBL/GenBank/DDBJ databases">
        <authorList>
            <person name="Varghese N."/>
            <person name="Submissions S."/>
        </authorList>
    </citation>
    <scope>NUCLEOTIDE SEQUENCE [LARGE SCALE GENOMIC DNA]</scope>
    <source>
        <strain evidence="11 14">WG2</strain>
        <strain evidence="12 13">WG5</strain>
    </source>
</reference>
<dbReference type="GO" id="GO:0009401">
    <property type="term" value="P:phosphoenolpyruvate-dependent sugar phosphotransferase system"/>
    <property type="evidence" value="ECO:0007669"/>
    <property type="project" value="UniProtKB-KW"/>
</dbReference>
<feature type="transmembrane region" description="Helical" evidence="9">
    <location>
        <begin position="221"/>
        <end position="240"/>
    </location>
</feature>
<keyword evidence="6 9" id="KW-0812">Transmembrane</keyword>
<keyword evidence="2" id="KW-0813">Transport</keyword>
<feature type="transmembrane region" description="Helical" evidence="9">
    <location>
        <begin position="44"/>
        <end position="65"/>
    </location>
</feature>
<evidence type="ECO:0000313" key="14">
    <source>
        <dbReference type="Proteomes" id="UP000199519"/>
    </source>
</evidence>
<keyword evidence="7 9" id="KW-1133">Transmembrane helix</keyword>
<evidence type="ECO:0000256" key="2">
    <source>
        <dbReference type="ARBA" id="ARBA00022448"/>
    </source>
</evidence>
<keyword evidence="3" id="KW-1003">Cell membrane</keyword>
<evidence type="ECO:0000256" key="6">
    <source>
        <dbReference type="ARBA" id="ARBA00022692"/>
    </source>
</evidence>
<dbReference type="InterPro" id="IPR004703">
    <property type="entry name" value="PTS_sugar-sp_permease"/>
</dbReference>
<name>A0A1I0AZ95_9FIRM</name>
<dbReference type="EMBL" id="FOHG01000016">
    <property type="protein sequence ID" value="SES99778.1"/>
    <property type="molecule type" value="Genomic_DNA"/>
</dbReference>
<evidence type="ECO:0000259" key="10">
    <source>
        <dbReference type="PROSITE" id="PS51104"/>
    </source>
</evidence>
<keyword evidence="5" id="KW-0598">Phosphotransferase system</keyword>
<feature type="transmembrane region" description="Helical" evidence="9">
    <location>
        <begin position="12"/>
        <end position="32"/>
    </location>
</feature>
<sequence length="422" mass="45217">MLTQMTNFLQGFLDLGPTVILPFAIFLIGLFFRQKPSKALRSGLTIGIGFVGIFLVVDLLVGNLGPAAQSMVERMGVELNVIDVGWPTSASIAWASPIAGLFIPIGIIVNIIMLVTKTTKTLNVDIWNFWHFVFMGGFVYAATDSVFQAIIAAIIFEVIVLKLADYTAPYLEEYFGIPNVSIPTASTISYVPLGFPLVKLIQHIPVIKDLDADAETIQDKFGFFGEPIFIGVVLGAGLGILAGYDIGGIVEIGISMGAVMFLMPRMVSILMEGLNPVSESARDYLNDRFEGSNDIYIGLDAAVSIGHESVIATALLLVPITVGLAVILPGNQLLPFGDLATIPFIVSLVVAYAGGNIVHSVLAGTILIASSLYMATDLAPVFTQMGQIANVEMPEGATMISAIDQGGNLIQWVLWKVWSLFI</sequence>
<keyword evidence="4" id="KW-0762">Sugar transport</keyword>
<dbReference type="GO" id="GO:0005886">
    <property type="term" value="C:plasma membrane"/>
    <property type="evidence" value="ECO:0007669"/>
    <property type="project" value="UniProtKB-SubCell"/>
</dbReference>
<evidence type="ECO:0000256" key="8">
    <source>
        <dbReference type="ARBA" id="ARBA00023136"/>
    </source>
</evidence>
<gene>
    <name evidence="11" type="ORF">SAMN04488598_11644</name>
    <name evidence="12" type="ORF">SAMN04515652_1167</name>
</gene>